<gene>
    <name evidence="9" type="ORF">HHI36_022070</name>
</gene>
<evidence type="ECO:0000256" key="5">
    <source>
        <dbReference type="ARBA" id="ARBA00023136"/>
    </source>
</evidence>
<comment type="caution">
    <text evidence="9">The sequence shown here is derived from an EMBL/GenBank/DDBJ whole genome shotgun (WGS) entry which is preliminary data.</text>
</comment>
<evidence type="ECO:0008006" key="11">
    <source>
        <dbReference type="Google" id="ProtNLM"/>
    </source>
</evidence>
<evidence type="ECO:0000313" key="10">
    <source>
        <dbReference type="Proteomes" id="UP001516400"/>
    </source>
</evidence>
<keyword evidence="6" id="KW-0675">Receptor</keyword>
<dbReference type="Proteomes" id="UP001516400">
    <property type="component" value="Unassembled WGS sequence"/>
</dbReference>
<feature type="transmembrane region" description="Helical" evidence="8">
    <location>
        <begin position="336"/>
        <end position="352"/>
    </location>
</feature>
<reference evidence="9 10" key="1">
    <citation type="journal article" date="2021" name="BMC Biol.">
        <title>Horizontally acquired antibacterial genes associated with adaptive radiation of ladybird beetles.</title>
        <authorList>
            <person name="Li H.S."/>
            <person name="Tang X.F."/>
            <person name="Huang Y.H."/>
            <person name="Xu Z.Y."/>
            <person name="Chen M.L."/>
            <person name="Du X.Y."/>
            <person name="Qiu B.Y."/>
            <person name="Chen P.T."/>
            <person name="Zhang W."/>
            <person name="Slipinski A."/>
            <person name="Escalona H.E."/>
            <person name="Waterhouse R.M."/>
            <person name="Zwick A."/>
            <person name="Pang H."/>
        </authorList>
    </citation>
    <scope>NUCLEOTIDE SEQUENCE [LARGE SCALE GENOMIC DNA]</scope>
    <source>
        <strain evidence="9">SYSU2018</strain>
    </source>
</reference>
<evidence type="ECO:0000256" key="8">
    <source>
        <dbReference type="SAM" id="Phobius"/>
    </source>
</evidence>
<keyword evidence="5 8" id="KW-0472">Membrane</keyword>
<evidence type="ECO:0000256" key="1">
    <source>
        <dbReference type="ARBA" id="ARBA00004651"/>
    </source>
</evidence>
<evidence type="ECO:0000256" key="6">
    <source>
        <dbReference type="ARBA" id="ARBA00023170"/>
    </source>
</evidence>
<accession>A0ABD2MZG5</accession>
<dbReference type="SUPFAM" id="SSF53850">
    <property type="entry name" value="Periplasmic binding protein-like II"/>
    <property type="match status" value="1"/>
</dbReference>
<keyword evidence="7" id="KW-0325">Glycoprotein</keyword>
<dbReference type="GO" id="GO:0005886">
    <property type="term" value="C:plasma membrane"/>
    <property type="evidence" value="ECO:0007669"/>
    <property type="project" value="UniProtKB-SubCell"/>
</dbReference>
<evidence type="ECO:0000256" key="7">
    <source>
        <dbReference type="ARBA" id="ARBA00023180"/>
    </source>
</evidence>
<dbReference type="PANTHER" id="PTHR42643">
    <property type="entry name" value="IONOTROPIC RECEPTOR 20A-RELATED"/>
    <property type="match status" value="1"/>
</dbReference>
<sequence>MIAVVFLSVKTLCINYLLLNYNSKDSYAVIATNEVAFPFPAIRVDVDTFSGFEHIVLKTPNFYIIDIDTEMLNITQFLSLRRKLGFSNYTKYLLVGEKLFFDFESNLSRRFKASLMLINPQNYEVWKRTIELGRKSISSTDTGTIMDNSFFCGIQGNENSRFIQEFNVTVYFFYGPPYTLCENCENRGIVLEMISMALDLLNIERKFVGNLFLNPDVKKIIDSIFLEDSGAIFLGVPVTDEYDFTQPFLYDNAYWILRTPDEIPRWRYIIRIFSSEVWTVWLLSSVLLSLAWFATIYRRTRNHKTLTHYIEGLFIILKHFIEQPHILKPSSLSQNIVLYTLLMSTFLMNLFFESKFSYILTGFNYEKSIESFEDMMRNELEVEFPDYLLEFFEGDLRALKYFEKYRTGTENTLRVVAEENKATGYPDIMFRYELHNYLDSNQRPLLRKLKPPIMTVFINAVLREGNPLTNPLNQKLIHLVEHGFFNYILSKYKSHNIIRDKALDVKKLTLNHIQLPLALWLIGILLGIVCFFCELNF</sequence>
<evidence type="ECO:0000313" key="9">
    <source>
        <dbReference type="EMBL" id="KAL3271595.1"/>
    </source>
</evidence>
<dbReference type="InterPro" id="IPR052192">
    <property type="entry name" value="Insect_Ionotropic_Sensory_Rcpt"/>
</dbReference>
<organism evidence="9 10">
    <name type="scientific">Cryptolaemus montrouzieri</name>
    <dbReference type="NCBI Taxonomy" id="559131"/>
    <lineage>
        <taxon>Eukaryota</taxon>
        <taxon>Metazoa</taxon>
        <taxon>Ecdysozoa</taxon>
        <taxon>Arthropoda</taxon>
        <taxon>Hexapoda</taxon>
        <taxon>Insecta</taxon>
        <taxon>Pterygota</taxon>
        <taxon>Neoptera</taxon>
        <taxon>Endopterygota</taxon>
        <taxon>Coleoptera</taxon>
        <taxon>Polyphaga</taxon>
        <taxon>Cucujiformia</taxon>
        <taxon>Coccinelloidea</taxon>
        <taxon>Coccinellidae</taxon>
        <taxon>Scymninae</taxon>
        <taxon>Scymnini</taxon>
        <taxon>Cryptolaemus</taxon>
    </lineage>
</organism>
<protein>
    <recommendedName>
        <fullName evidence="11">Ionotropic receptor</fullName>
    </recommendedName>
</protein>
<dbReference type="AlphaFoldDB" id="A0ABD2MZG5"/>
<dbReference type="PANTHER" id="PTHR42643:SF30">
    <property type="entry name" value="IONOTROPIC RECEPTOR 40A-RELATED"/>
    <property type="match status" value="1"/>
</dbReference>
<keyword evidence="3 8" id="KW-0812">Transmembrane</keyword>
<feature type="transmembrane region" description="Helical" evidence="8">
    <location>
        <begin position="278"/>
        <end position="297"/>
    </location>
</feature>
<dbReference type="EMBL" id="JABFTP020000042">
    <property type="protein sequence ID" value="KAL3271595.1"/>
    <property type="molecule type" value="Genomic_DNA"/>
</dbReference>
<keyword evidence="2" id="KW-1003">Cell membrane</keyword>
<evidence type="ECO:0000256" key="2">
    <source>
        <dbReference type="ARBA" id="ARBA00022475"/>
    </source>
</evidence>
<evidence type="ECO:0000256" key="4">
    <source>
        <dbReference type="ARBA" id="ARBA00022989"/>
    </source>
</evidence>
<feature type="transmembrane region" description="Helical" evidence="8">
    <location>
        <begin position="517"/>
        <end position="535"/>
    </location>
</feature>
<keyword evidence="10" id="KW-1185">Reference proteome</keyword>
<keyword evidence="4 8" id="KW-1133">Transmembrane helix</keyword>
<name>A0ABD2MZG5_9CUCU</name>
<proteinExistence type="predicted"/>
<comment type="subcellular location">
    <subcellularLocation>
        <location evidence="1">Cell membrane</location>
        <topology evidence="1">Multi-pass membrane protein</topology>
    </subcellularLocation>
</comment>
<evidence type="ECO:0000256" key="3">
    <source>
        <dbReference type="ARBA" id="ARBA00022692"/>
    </source>
</evidence>